<name>A0AAD9QZX9_ACRCE</name>
<organism evidence="1 2">
    <name type="scientific">Acropora cervicornis</name>
    <name type="common">Staghorn coral</name>
    <dbReference type="NCBI Taxonomy" id="6130"/>
    <lineage>
        <taxon>Eukaryota</taxon>
        <taxon>Metazoa</taxon>
        <taxon>Cnidaria</taxon>
        <taxon>Anthozoa</taxon>
        <taxon>Hexacorallia</taxon>
        <taxon>Scleractinia</taxon>
        <taxon>Astrocoeniina</taxon>
        <taxon>Acroporidae</taxon>
        <taxon>Acropora</taxon>
    </lineage>
</organism>
<dbReference type="EMBL" id="JARQWQ010000008">
    <property type="protein sequence ID" value="KAK2570220.1"/>
    <property type="molecule type" value="Genomic_DNA"/>
</dbReference>
<dbReference type="Gene3D" id="3.40.630.30">
    <property type="match status" value="1"/>
</dbReference>
<keyword evidence="2" id="KW-1185">Reference proteome</keyword>
<dbReference type="Proteomes" id="UP001249851">
    <property type="component" value="Unassembled WGS sequence"/>
</dbReference>
<gene>
    <name evidence="1" type="ORF">P5673_004998</name>
</gene>
<protein>
    <submittedName>
        <fullName evidence="1">Uncharacterized protein</fullName>
    </submittedName>
</protein>
<dbReference type="AlphaFoldDB" id="A0AAD9QZX9"/>
<dbReference type="Pfam" id="PF13444">
    <property type="entry name" value="Acetyltransf_5"/>
    <property type="match status" value="1"/>
</dbReference>
<proteinExistence type="predicted"/>
<evidence type="ECO:0000313" key="2">
    <source>
        <dbReference type="Proteomes" id="UP001249851"/>
    </source>
</evidence>
<dbReference type="InterPro" id="IPR016181">
    <property type="entry name" value="Acyl_CoA_acyltransferase"/>
</dbReference>
<comment type="caution">
    <text evidence="1">The sequence shown here is derived from an EMBL/GenBank/DDBJ whole genome shotgun (WGS) entry which is preliminary data.</text>
</comment>
<sequence>MDFSVQVLNDCESVSSAKRLLYDVYIKEMEWDFREDNPTGFRIEKDKRNESILCDIFDDAAIWFGAYEKDKIIGVTRAVPRNNALGKLDLELYPDSGLSSMRRIFQGNESQNLVEVQRGAVLKDYRSTQPSIIQILLLFVFSYAQEKGLSVICPTVFPVLETLFSRAGMRLVEKNFTYGEGDGEWPTFIFYSPSAELAQVVRKLKNAGEKRKSSFLQERGRQAKRRKFLVV</sequence>
<reference evidence="1" key="2">
    <citation type="journal article" date="2023" name="Science">
        <title>Genomic signatures of disease resistance in endangered staghorn corals.</title>
        <authorList>
            <person name="Vollmer S.V."/>
            <person name="Selwyn J.D."/>
            <person name="Despard B.A."/>
            <person name="Roesel C.L."/>
        </authorList>
    </citation>
    <scope>NUCLEOTIDE SEQUENCE</scope>
    <source>
        <strain evidence="1">K2</strain>
    </source>
</reference>
<evidence type="ECO:0000313" key="1">
    <source>
        <dbReference type="EMBL" id="KAK2570220.1"/>
    </source>
</evidence>
<reference evidence="1" key="1">
    <citation type="journal article" date="2023" name="G3 (Bethesda)">
        <title>Whole genome assembly and annotation of the endangered Caribbean coral Acropora cervicornis.</title>
        <authorList>
            <person name="Selwyn J.D."/>
            <person name="Vollmer S.V."/>
        </authorList>
    </citation>
    <scope>NUCLEOTIDE SEQUENCE</scope>
    <source>
        <strain evidence="1">K2</strain>
    </source>
</reference>
<dbReference type="SUPFAM" id="SSF55729">
    <property type="entry name" value="Acyl-CoA N-acyltransferases (Nat)"/>
    <property type="match status" value="1"/>
</dbReference>
<accession>A0AAD9QZX9</accession>